<gene>
    <name evidence="1" type="ORF">SAMN02745975_01759</name>
</gene>
<protein>
    <submittedName>
        <fullName evidence="1">Uncharacterized protein</fullName>
    </submittedName>
</protein>
<dbReference type="EMBL" id="FQZV01000020">
    <property type="protein sequence ID" value="SHJ30699.1"/>
    <property type="molecule type" value="Genomic_DNA"/>
</dbReference>
<dbReference type="RefSeq" id="WP_110940919.1">
    <property type="nucleotide sequence ID" value="NZ_FQZV01000020.1"/>
</dbReference>
<name>A0A1M6I8B3_9FIRM</name>
<dbReference type="Proteomes" id="UP000184536">
    <property type="component" value="Unassembled WGS sequence"/>
</dbReference>
<dbReference type="OrthoDB" id="9845448at2"/>
<proteinExistence type="predicted"/>
<dbReference type="AlphaFoldDB" id="A0A1M6I8B3"/>
<sequence length="82" mass="9776">MKTYKFHFRIEKEAGMKNSEGIPSSEPAYVEICFEAKKKMNNKEINEAILRFRKDLAEQLKVKVWHIASISEKEYMKHLKEE</sequence>
<evidence type="ECO:0000313" key="1">
    <source>
        <dbReference type="EMBL" id="SHJ30699.1"/>
    </source>
</evidence>
<keyword evidence="2" id="KW-1185">Reference proteome</keyword>
<organism evidence="1 2">
    <name type="scientific">Geosporobacter subterraneus DSM 17957</name>
    <dbReference type="NCBI Taxonomy" id="1121919"/>
    <lineage>
        <taxon>Bacteria</taxon>
        <taxon>Bacillati</taxon>
        <taxon>Bacillota</taxon>
        <taxon>Clostridia</taxon>
        <taxon>Peptostreptococcales</taxon>
        <taxon>Thermotaleaceae</taxon>
        <taxon>Geosporobacter</taxon>
    </lineage>
</organism>
<reference evidence="2" key="1">
    <citation type="submission" date="2016-11" db="EMBL/GenBank/DDBJ databases">
        <authorList>
            <person name="Varghese N."/>
            <person name="Submissions S."/>
        </authorList>
    </citation>
    <scope>NUCLEOTIDE SEQUENCE [LARGE SCALE GENOMIC DNA]</scope>
    <source>
        <strain evidence="2">DSM 17957</strain>
    </source>
</reference>
<evidence type="ECO:0000313" key="2">
    <source>
        <dbReference type="Proteomes" id="UP000184536"/>
    </source>
</evidence>
<accession>A0A1M6I8B3</accession>